<keyword evidence="2" id="KW-0677">Repeat</keyword>
<reference evidence="3" key="1">
    <citation type="submission" date="2021-11" db="EMBL/GenBank/DDBJ databases">
        <authorList>
            <consortium name="Genoscope - CEA"/>
            <person name="William W."/>
        </authorList>
    </citation>
    <scope>NUCLEOTIDE SEQUENCE</scope>
</reference>
<dbReference type="InterPro" id="IPR036047">
    <property type="entry name" value="F-box-like_dom_sf"/>
</dbReference>
<dbReference type="PANTHER" id="PTHR46344">
    <property type="entry name" value="OS02G0202900 PROTEIN"/>
    <property type="match status" value="1"/>
</dbReference>
<protein>
    <recommendedName>
        <fullName evidence="5">F-box domain-containing protein</fullName>
    </recommendedName>
</protein>
<dbReference type="InterPro" id="IPR006652">
    <property type="entry name" value="Kelch_1"/>
</dbReference>
<dbReference type="InterPro" id="IPR015915">
    <property type="entry name" value="Kelch-typ_b-propeller"/>
</dbReference>
<dbReference type="SMART" id="SM00612">
    <property type="entry name" value="Kelch"/>
    <property type="match status" value="1"/>
</dbReference>
<proteinExistence type="predicted"/>
<evidence type="ECO:0000313" key="3">
    <source>
        <dbReference type="EMBL" id="CAH0367662.1"/>
    </source>
</evidence>
<dbReference type="SUPFAM" id="SSF117281">
    <property type="entry name" value="Kelch motif"/>
    <property type="match status" value="1"/>
</dbReference>
<organism evidence="3 4">
    <name type="scientific">Pelagomonas calceolata</name>
    <dbReference type="NCBI Taxonomy" id="35677"/>
    <lineage>
        <taxon>Eukaryota</taxon>
        <taxon>Sar</taxon>
        <taxon>Stramenopiles</taxon>
        <taxon>Ochrophyta</taxon>
        <taxon>Pelagophyceae</taxon>
        <taxon>Pelagomonadales</taxon>
        <taxon>Pelagomonadaceae</taxon>
        <taxon>Pelagomonas</taxon>
    </lineage>
</organism>
<sequence>MKTRRNRSAPPPPTGWSSLPDEVACAVLALSSADGFGNAGSVCKRFGRLVSTGAVTVARARAQTRHTWLICVGGCGRADAQPIMTGDTVAAGWYENARDRVYARAGCATEVGKDCLEIEAGLGLTEGDWRVLPRLRTGRAYAGIACVGDAHFLAVGGEGRTGLLRSAELLREGRAAPKALPSLRDGRRDPIVAVLTRSDGSRVVVAVGGYSQNGELQGPRHRSMETLAVADLGRGGYLGRRRAAWTHTDDALTRGRDRETAAHGVIDDRYLIVAGGINARAPGAAPAAPATATATAELYDAWTDTWRACADMPESRAIVKGVVVQGTFYVEKERTNKGTELADVYFTYDVKTDTWGTAEGLPARGEIEFHAQDESGKDAVVANVAEFLQAHEDSSGSANGEREVYISRTVELLSV</sequence>
<name>A0A8J2SGA1_9STRA</name>
<gene>
    <name evidence="3" type="ORF">PECAL_2P06950</name>
</gene>
<evidence type="ECO:0000256" key="2">
    <source>
        <dbReference type="ARBA" id="ARBA00022737"/>
    </source>
</evidence>
<accession>A0A8J2SGA1</accession>
<dbReference type="AlphaFoldDB" id="A0A8J2SGA1"/>
<comment type="caution">
    <text evidence="3">The sequence shown here is derived from an EMBL/GenBank/DDBJ whole genome shotgun (WGS) entry which is preliminary data.</text>
</comment>
<dbReference type="Proteomes" id="UP000789595">
    <property type="component" value="Unassembled WGS sequence"/>
</dbReference>
<dbReference type="Gene3D" id="2.120.10.80">
    <property type="entry name" value="Kelch-type beta propeller"/>
    <property type="match status" value="1"/>
</dbReference>
<keyword evidence="4" id="KW-1185">Reference proteome</keyword>
<keyword evidence="1" id="KW-0880">Kelch repeat</keyword>
<dbReference type="PANTHER" id="PTHR46344:SF27">
    <property type="entry name" value="KELCH REPEAT SUPERFAMILY PROTEIN"/>
    <property type="match status" value="1"/>
</dbReference>
<evidence type="ECO:0000313" key="4">
    <source>
        <dbReference type="Proteomes" id="UP000789595"/>
    </source>
</evidence>
<dbReference type="EMBL" id="CAKKNE010000002">
    <property type="protein sequence ID" value="CAH0367662.1"/>
    <property type="molecule type" value="Genomic_DNA"/>
</dbReference>
<evidence type="ECO:0008006" key="5">
    <source>
        <dbReference type="Google" id="ProtNLM"/>
    </source>
</evidence>
<evidence type="ECO:0000256" key="1">
    <source>
        <dbReference type="ARBA" id="ARBA00022441"/>
    </source>
</evidence>
<dbReference type="SUPFAM" id="SSF81383">
    <property type="entry name" value="F-box domain"/>
    <property type="match status" value="1"/>
</dbReference>